<gene>
    <name evidence="1" type="primary">trl1_6</name>
    <name evidence="1" type="ORF">LPJ66_007688</name>
</gene>
<keyword evidence="1" id="KW-0436">Ligase</keyword>
<evidence type="ECO:0000313" key="2">
    <source>
        <dbReference type="Proteomes" id="UP001150581"/>
    </source>
</evidence>
<keyword evidence="2" id="KW-1185">Reference proteome</keyword>
<accession>A0ACC1IGH5</accession>
<protein>
    <submittedName>
        <fullName evidence="1">Trna ligase</fullName>
        <ecNumber evidence="1">6.5.1.3</ecNumber>
    </submittedName>
</protein>
<dbReference type="EC" id="6.5.1.3" evidence="1"/>
<proteinExistence type="predicted"/>
<sequence>MEYPKRMCGLYLHGINRNSVKLDTLPSSKVAKVAADFGFRHINYFVFDSIAEGRELTDQVRKDQMLDGRAIEGFVVRCRTNNGTSPFMFKIKYEQPYLMFREWRKVTGRILAGKPRWSKYELTMHYVAWVKMRIKKDPAGFINMSVKSTIDVRKRFLD</sequence>
<reference evidence="1" key="1">
    <citation type="submission" date="2022-07" db="EMBL/GenBank/DDBJ databases">
        <title>Phylogenomic reconstructions and comparative analyses of Kickxellomycotina fungi.</title>
        <authorList>
            <person name="Reynolds N.K."/>
            <person name="Stajich J.E."/>
            <person name="Barry K."/>
            <person name="Grigoriev I.V."/>
            <person name="Crous P."/>
            <person name="Smith M.E."/>
        </authorList>
    </citation>
    <scope>NUCLEOTIDE SEQUENCE</scope>
    <source>
        <strain evidence="1">Benny 63K</strain>
    </source>
</reference>
<dbReference type="EMBL" id="JANBPG010001413">
    <property type="protein sequence ID" value="KAJ1890073.1"/>
    <property type="molecule type" value="Genomic_DNA"/>
</dbReference>
<dbReference type="Proteomes" id="UP001150581">
    <property type="component" value="Unassembled WGS sequence"/>
</dbReference>
<comment type="caution">
    <text evidence="1">The sequence shown here is derived from an EMBL/GenBank/DDBJ whole genome shotgun (WGS) entry which is preliminary data.</text>
</comment>
<evidence type="ECO:0000313" key="1">
    <source>
        <dbReference type="EMBL" id="KAJ1890073.1"/>
    </source>
</evidence>
<organism evidence="1 2">
    <name type="scientific">Kickxella alabastrina</name>
    <dbReference type="NCBI Taxonomy" id="61397"/>
    <lineage>
        <taxon>Eukaryota</taxon>
        <taxon>Fungi</taxon>
        <taxon>Fungi incertae sedis</taxon>
        <taxon>Zoopagomycota</taxon>
        <taxon>Kickxellomycotina</taxon>
        <taxon>Kickxellomycetes</taxon>
        <taxon>Kickxellales</taxon>
        <taxon>Kickxellaceae</taxon>
        <taxon>Kickxella</taxon>
    </lineage>
</organism>
<name>A0ACC1IGH5_9FUNG</name>